<name>A0A0R3UQG3_MESCO</name>
<dbReference type="EMBL" id="UXSR01006002">
    <property type="protein sequence ID" value="VDD84116.1"/>
    <property type="molecule type" value="Genomic_DNA"/>
</dbReference>
<accession>A0A0R3UQG3</accession>
<feature type="region of interest" description="Disordered" evidence="1">
    <location>
        <begin position="1"/>
        <end position="25"/>
    </location>
</feature>
<reference evidence="2 3" key="1">
    <citation type="submission" date="2018-10" db="EMBL/GenBank/DDBJ databases">
        <authorList>
            <consortium name="Pathogen Informatics"/>
        </authorList>
    </citation>
    <scope>NUCLEOTIDE SEQUENCE [LARGE SCALE GENOMIC DNA]</scope>
</reference>
<feature type="region of interest" description="Disordered" evidence="1">
    <location>
        <begin position="80"/>
        <end position="180"/>
    </location>
</feature>
<feature type="compositionally biased region" description="Polar residues" evidence="1">
    <location>
        <begin position="131"/>
        <end position="143"/>
    </location>
</feature>
<evidence type="ECO:0000313" key="2">
    <source>
        <dbReference type="EMBL" id="VDD84116.1"/>
    </source>
</evidence>
<organism evidence="4">
    <name type="scientific">Mesocestoides corti</name>
    <name type="common">Flatworm</name>
    <dbReference type="NCBI Taxonomy" id="53468"/>
    <lineage>
        <taxon>Eukaryota</taxon>
        <taxon>Metazoa</taxon>
        <taxon>Spiralia</taxon>
        <taxon>Lophotrochozoa</taxon>
        <taxon>Platyhelminthes</taxon>
        <taxon>Cestoda</taxon>
        <taxon>Eucestoda</taxon>
        <taxon>Cyclophyllidea</taxon>
        <taxon>Mesocestoididae</taxon>
        <taxon>Mesocestoides</taxon>
    </lineage>
</organism>
<evidence type="ECO:0000256" key="1">
    <source>
        <dbReference type="SAM" id="MobiDB-lite"/>
    </source>
</evidence>
<dbReference type="OrthoDB" id="6242626at2759"/>
<gene>
    <name evidence="2" type="ORF">MCOS_LOCUS10119</name>
</gene>
<dbReference type="AlphaFoldDB" id="A0A0R3UQG3"/>
<feature type="compositionally biased region" description="Basic and acidic residues" evidence="1">
    <location>
        <begin position="1"/>
        <end position="13"/>
    </location>
</feature>
<evidence type="ECO:0000313" key="4">
    <source>
        <dbReference type="WBParaSite" id="MCU_011280-RA"/>
    </source>
</evidence>
<reference evidence="4" key="2">
    <citation type="submission" date="2019-11" db="UniProtKB">
        <authorList>
            <consortium name="WormBaseParasite"/>
        </authorList>
    </citation>
    <scope>IDENTIFICATION</scope>
</reference>
<keyword evidence="3" id="KW-1185">Reference proteome</keyword>
<evidence type="ECO:0000313" key="3">
    <source>
        <dbReference type="Proteomes" id="UP000267029"/>
    </source>
</evidence>
<sequence length="180" mass="19915">MREDKDKSDEADKIPNGFFEFIPEDGSTVDLTQPGLLSRRQLVSIFRRRGFASLLKTAPDTPSLVAAYFAHILPLPARNSAEEKSSQEAPPASTVSEPSPTRVVTRRLENGPTRRRPPPLPPSKDLDSIVIISNPNWPTSGQNAAVDEATRKRTASTDPQPQSPLKRPKLKRDFVNLPIK</sequence>
<proteinExistence type="predicted"/>
<protein>
    <submittedName>
        <fullName evidence="4">Ashwin</fullName>
    </submittedName>
</protein>
<dbReference type="Proteomes" id="UP000267029">
    <property type="component" value="Unassembled WGS sequence"/>
</dbReference>
<dbReference type="WBParaSite" id="MCU_011280-RA">
    <property type="protein sequence ID" value="MCU_011280-RA"/>
    <property type="gene ID" value="MCU_011280"/>
</dbReference>